<keyword evidence="2" id="KW-1185">Reference proteome</keyword>
<name>A0AAQ4CNY7_9CREN</name>
<dbReference type="AlphaFoldDB" id="A0AAQ4CNY7"/>
<gene>
    <name evidence="1" type="ORF">SACC_05350</name>
</gene>
<accession>A0AAQ4CNY7</accession>
<dbReference type="Proteomes" id="UP001319921">
    <property type="component" value="Chromosome"/>
</dbReference>
<organism evidence="1 2">
    <name type="scientific">Saccharolobus caldissimus</name>
    <dbReference type="NCBI Taxonomy" id="1702097"/>
    <lineage>
        <taxon>Archaea</taxon>
        <taxon>Thermoproteota</taxon>
        <taxon>Thermoprotei</taxon>
        <taxon>Sulfolobales</taxon>
        <taxon>Sulfolobaceae</taxon>
        <taxon>Saccharolobus</taxon>
    </lineage>
</organism>
<dbReference type="KEGG" id="scas:SACC_05350"/>
<protein>
    <submittedName>
        <fullName evidence="1">Uncharacterized protein</fullName>
    </submittedName>
</protein>
<sequence>MKEESYQLLEYLVNHVTEGTVTPLVTEKGIPILLIKEKPYVLTAILCINNEAKKITKEYTKTTLHKALYDLISDIENMLSQNIEELKIAQKISFDNCLPKREVSREQEVKKRGKQKPQLPSLEEYKKIFENEQKHVIPLFQIEDKKYMSLILESGIIDVLELTSTLPQIISKNQMSIYKINNIKTIYTYLSIYKLDINNKINPISTVTIDKTNLTFFTALYSDQNENTEQIEINLFNKYVKLNKNNVKLFSINLKGNLHVENVYILRSTSIKPERNGLKVGLFIKRDDDLIQIGEINLGELHEKNVFTINEYVYGSLMILGNNDYTFFDNVLMKLVNVFIAKSSYSKLTRDIIERETNINYSIPFLIGNIGNKLLFANPILYWYSKEILGMDEMCNDCPATQYSQKFDELLNSYRKVGYFKTIYL</sequence>
<dbReference type="GeneID" id="68865265"/>
<dbReference type="EMBL" id="AP025226">
    <property type="protein sequence ID" value="BDB97518.1"/>
    <property type="molecule type" value="Genomic_DNA"/>
</dbReference>
<evidence type="ECO:0000313" key="1">
    <source>
        <dbReference type="EMBL" id="BDB97518.1"/>
    </source>
</evidence>
<reference evidence="1 2" key="1">
    <citation type="journal article" date="2022" name="Microbiol. Resour. Announc.">
        <title>Complete Genome Sequence of the Hyperthermophilic and Acidophilic Archaeon Saccharolobus caldissimus Strain HS-3T.</title>
        <authorList>
            <person name="Sakai H.D."/>
            <person name="Kurosawa N."/>
        </authorList>
    </citation>
    <scope>NUCLEOTIDE SEQUENCE [LARGE SCALE GENOMIC DNA]</scope>
    <source>
        <strain evidence="1 2">JCM32116</strain>
    </source>
</reference>
<evidence type="ECO:0000313" key="2">
    <source>
        <dbReference type="Proteomes" id="UP001319921"/>
    </source>
</evidence>
<proteinExistence type="predicted"/>
<dbReference type="RefSeq" id="WP_229571507.1">
    <property type="nucleotide sequence ID" value="NZ_AP025226.1"/>
</dbReference>